<dbReference type="Proteomes" id="UP000017981">
    <property type="component" value="Unassembled WGS sequence"/>
</dbReference>
<evidence type="ECO:0000313" key="2">
    <source>
        <dbReference type="Proteomes" id="UP000017981"/>
    </source>
</evidence>
<sequence>MFMLGAIFGNSWRIKLAFKSSPWPLLINKISFFIYLINN</sequence>
<comment type="caution">
    <text evidence="1">The sequence shown here is derived from an EMBL/GenBank/DDBJ whole genome shotgun (WGS) entry which is preliminary data.</text>
</comment>
<accession>T2IR41</accession>
<dbReference type="AlphaFoldDB" id="T2IR41"/>
<name>T2IR41_CROWT</name>
<proteinExistence type="predicted"/>
<protein>
    <submittedName>
        <fullName evidence="1">Uncharacterized protein</fullName>
    </submittedName>
</protein>
<evidence type="ECO:0000313" key="1">
    <source>
        <dbReference type="EMBL" id="CCQ55257.1"/>
    </source>
</evidence>
<reference evidence="1 2" key="1">
    <citation type="submission" date="2013-01" db="EMBL/GenBank/DDBJ databases">
        <authorList>
            <person name="Bench S."/>
        </authorList>
    </citation>
    <scope>NUCLEOTIDE SEQUENCE [LARGE SCALE GENOMIC DNA]</scope>
    <source>
        <strain evidence="1 2">WH 0005</strain>
    </source>
</reference>
<reference evidence="1 2" key="2">
    <citation type="submission" date="2013-09" db="EMBL/GenBank/DDBJ databases">
        <title>Whole genome comparison of six Crocosphaera watsonii strains with differing phenotypes.</title>
        <authorList>
            <person name="Bench S.R."/>
            <person name="Heller P."/>
            <person name="Frank I."/>
            <person name="Arciniega M."/>
            <person name="Shilova I.N."/>
            <person name="Zehr J.P."/>
        </authorList>
    </citation>
    <scope>NUCLEOTIDE SEQUENCE [LARGE SCALE GENOMIC DNA]</scope>
    <source>
        <strain evidence="1 2">WH 0005</strain>
    </source>
</reference>
<organism evidence="1 2">
    <name type="scientific">Crocosphaera watsonii WH 0005</name>
    <dbReference type="NCBI Taxonomy" id="423472"/>
    <lineage>
        <taxon>Bacteria</taxon>
        <taxon>Bacillati</taxon>
        <taxon>Cyanobacteriota</taxon>
        <taxon>Cyanophyceae</taxon>
        <taxon>Oscillatoriophycideae</taxon>
        <taxon>Chroococcales</taxon>
        <taxon>Aphanothecaceae</taxon>
        <taxon>Crocosphaera</taxon>
    </lineage>
</organism>
<gene>
    <name evidence="1" type="ORF">CWATWH0005_1644</name>
</gene>
<dbReference type="EMBL" id="CAQL01000331">
    <property type="protein sequence ID" value="CCQ55257.1"/>
    <property type="molecule type" value="Genomic_DNA"/>
</dbReference>